<dbReference type="GO" id="GO:0046872">
    <property type="term" value="F:metal ion binding"/>
    <property type="evidence" value="ECO:0007669"/>
    <property type="project" value="UniProtKB-KW"/>
</dbReference>
<protein>
    <recommendedName>
        <fullName evidence="11">Fumarate reductase iron-sulfur subunit</fullName>
        <ecNumber evidence="11">1.3.5.1</ecNumber>
    </recommendedName>
</protein>
<evidence type="ECO:0000256" key="2">
    <source>
        <dbReference type="ARBA" id="ARBA00009433"/>
    </source>
</evidence>
<keyword evidence="8 11" id="KW-0408">Iron</keyword>
<comment type="cofactor">
    <cofactor evidence="11">
        <name>[3Fe-4S] cluster</name>
        <dbReference type="ChEBI" id="CHEBI:21137"/>
    </cofactor>
    <text evidence="11">Binds 1 [3Fe-4S] cluster.</text>
</comment>
<evidence type="ECO:0000259" key="13">
    <source>
        <dbReference type="PROSITE" id="PS51379"/>
    </source>
</evidence>
<feature type="domain" description="2Fe-2S ferredoxin-type" evidence="12">
    <location>
        <begin position="1"/>
        <end position="85"/>
    </location>
</feature>
<dbReference type="Gene3D" id="1.10.1060.10">
    <property type="entry name" value="Alpha-helical ferredoxin"/>
    <property type="match status" value="1"/>
</dbReference>
<comment type="catalytic activity">
    <reaction evidence="11">
        <text>a menaquinone + succinate = a menaquinol + fumarate</text>
        <dbReference type="Rhea" id="RHEA:27834"/>
        <dbReference type="Rhea" id="RHEA-COMP:9537"/>
        <dbReference type="Rhea" id="RHEA-COMP:9539"/>
        <dbReference type="ChEBI" id="CHEBI:16374"/>
        <dbReference type="ChEBI" id="CHEBI:18151"/>
        <dbReference type="ChEBI" id="CHEBI:29806"/>
        <dbReference type="ChEBI" id="CHEBI:30031"/>
        <dbReference type="EC" id="1.3.5.1"/>
    </reaction>
</comment>
<dbReference type="PANTHER" id="PTHR11921:SF29">
    <property type="entry name" value="SUCCINATE DEHYDROGENASE [UBIQUINONE] IRON-SULFUR SUBUNIT, MITOCHONDRIAL"/>
    <property type="match status" value="1"/>
</dbReference>
<dbReference type="InterPro" id="IPR001041">
    <property type="entry name" value="2Fe-2S_ferredoxin-type"/>
</dbReference>
<dbReference type="InterPro" id="IPR017896">
    <property type="entry name" value="4Fe4S_Fe-S-bd"/>
</dbReference>
<dbReference type="InterPro" id="IPR012675">
    <property type="entry name" value="Beta-grasp_dom_sf"/>
</dbReference>
<dbReference type="Proteomes" id="UP000503482">
    <property type="component" value="Chromosome"/>
</dbReference>
<keyword evidence="5 11" id="KW-0001">2Fe-2S</keyword>
<comment type="similarity">
    <text evidence="2 11">Belongs to the succinate dehydrogenase/fumarate reductase iron-sulfur protein family.</text>
</comment>
<keyword evidence="7" id="KW-0560">Oxidoreductase</keyword>
<dbReference type="NCBIfam" id="TIGR00384">
    <property type="entry name" value="dhsB"/>
    <property type="match status" value="1"/>
</dbReference>
<dbReference type="KEGG" id="avp:AVENP_0117"/>
<dbReference type="GO" id="GO:0051538">
    <property type="term" value="F:3 iron, 4 sulfur cluster binding"/>
    <property type="evidence" value="ECO:0007669"/>
    <property type="project" value="UniProtKB-KW"/>
</dbReference>
<keyword evidence="10 11" id="KW-0003">3Fe-4S</keyword>
<evidence type="ECO:0000256" key="8">
    <source>
        <dbReference type="ARBA" id="ARBA00023004"/>
    </source>
</evidence>
<dbReference type="EC" id="1.3.5.1" evidence="11"/>
<gene>
    <name evidence="14" type="primary">sdhB</name>
    <name evidence="14" type="ORF">AVENP_0117</name>
</gene>
<dbReference type="PROSITE" id="PS00198">
    <property type="entry name" value="4FE4S_FER_1"/>
    <property type="match status" value="2"/>
</dbReference>
<dbReference type="InterPro" id="IPR036010">
    <property type="entry name" value="2Fe-2S_ferredoxin-like_sf"/>
</dbReference>
<dbReference type="GO" id="GO:0051537">
    <property type="term" value="F:2 iron, 2 sulfur cluster binding"/>
    <property type="evidence" value="ECO:0007669"/>
    <property type="project" value="UniProtKB-KW"/>
</dbReference>
<dbReference type="CDD" id="cd00207">
    <property type="entry name" value="fer2"/>
    <property type="match status" value="1"/>
</dbReference>
<dbReference type="GO" id="GO:0009055">
    <property type="term" value="F:electron transfer activity"/>
    <property type="evidence" value="ECO:0007669"/>
    <property type="project" value="InterPro"/>
</dbReference>
<keyword evidence="4" id="KW-0816">Tricarboxylic acid cycle</keyword>
<dbReference type="Pfam" id="PF13085">
    <property type="entry name" value="Fer2_3"/>
    <property type="match status" value="1"/>
</dbReference>
<dbReference type="PROSITE" id="PS51085">
    <property type="entry name" value="2FE2S_FER_2"/>
    <property type="match status" value="1"/>
</dbReference>
<dbReference type="InterPro" id="IPR006058">
    <property type="entry name" value="2Fe2S_fd_BS"/>
</dbReference>
<evidence type="ECO:0000256" key="1">
    <source>
        <dbReference type="ARBA" id="ARBA00004894"/>
    </source>
</evidence>
<evidence type="ECO:0000256" key="3">
    <source>
        <dbReference type="ARBA" id="ARBA00022485"/>
    </source>
</evidence>
<dbReference type="GO" id="GO:0051539">
    <property type="term" value="F:4 iron, 4 sulfur cluster binding"/>
    <property type="evidence" value="ECO:0007669"/>
    <property type="project" value="UniProtKB-KW"/>
</dbReference>
<dbReference type="PROSITE" id="PS00197">
    <property type="entry name" value="2FE2S_FER_1"/>
    <property type="match status" value="1"/>
</dbReference>
<dbReference type="Pfam" id="PF13183">
    <property type="entry name" value="Fer4_8"/>
    <property type="match status" value="1"/>
</dbReference>
<reference evidence="14 15" key="1">
    <citation type="submission" date="2020-05" db="EMBL/GenBank/DDBJ databases">
        <title>Complete genome sequencing of Campylobacter and Arcobacter type strains.</title>
        <authorList>
            <person name="Miller W.G."/>
            <person name="Yee E."/>
        </authorList>
    </citation>
    <scope>NUCLEOTIDE SEQUENCE [LARGE SCALE GENOMIC DNA]</scope>
    <source>
        <strain evidence="14 15">LMG 26156</strain>
    </source>
</reference>
<comment type="pathway">
    <text evidence="1">Carbohydrate metabolism; tricarboxylic acid cycle; fumarate from succinate (bacterial route): step 1/1.</text>
</comment>
<dbReference type="GO" id="GO:0022904">
    <property type="term" value="P:respiratory electron transport chain"/>
    <property type="evidence" value="ECO:0007669"/>
    <property type="project" value="TreeGrafter"/>
</dbReference>
<keyword evidence="15" id="KW-1185">Reference proteome</keyword>
<evidence type="ECO:0000256" key="6">
    <source>
        <dbReference type="ARBA" id="ARBA00022723"/>
    </source>
</evidence>
<dbReference type="InterPro" id="IPR025192">
    <property type="entry name" value="Succ_DH/fum_Rdtase_N"/>
</dbReference>
<dbReference type="PROSITE" id="PS51379">
    <property type="entry name" value="4FE4S_FER_2"/>
    <property type="match status" value="1"/>
</dbReference>
<name>A0AAE7B5J0_9BACT</name>
<dbReference type="RefSeq" id="WP_128358273.1">
    <property type="nucleotide sequence ID" value="NZ_CP053840.1"/>
</dbReference>
<dbReference type="SUPFAM" id="SSF54292">
    <property type="entry name" value="2Fe-2S ferredoxin-like"/>
    <property type="match status" value="1"/>
</dbReference>
<dbReference type="GO" id="GO:0006099">
    <property type="term" value="P:tricarboxylic acid cycle"/>
    <property type="evidence" value="ECO:0007669"/>
    <property type="project" value="UniProtKB-KW"/>
</dbReference>
<evidence type="ECO:0000256" key="7">
    <source>
        <dbReference type="ARBA" id="ARBA00023002"/>
    </source>
</evidence>
<dbReference type="GO" id="GO:0008177">
    <property type="term" value="F:succinate dehydrogenase (quinone) activity"/>
    <property type="evidence" value="ECO:0007669"/>
    <property type="project" value="UniProtKB-EC"/>
</dbReference>
<dbReference type="InterPro" id="IPR017900">
    <property type="entry name" value="4Fe4S_Fe_S_CS"/>
</dbReference>
<dbReference type="PANTHER" id="PTHR11921">
    <property type="entry name" value="SUCCINATE DEHYDROGENASE IRON-SULFUR PROTEIN"/>
    <property type="match status" value="1"/>
</dbReference>
<evidence type="ECO:0000259" key="12">
    <source>
        <dbReference type="PROSITE" id="PS51085"/>
    </source>
</evidence>
<evidence type="ECO:0000256" key="10">
    <source>
        <dbReference type="ARBA" id="ARBA00023291"/>
    </source>
</evidence>
<organism evidence="14 15">
    <name type="scientific">Arcobacter venerupis</name>
    <dbReference type="NCBI Taxonomy" id="1054033"/>
    <lineage>
        <taxon>Bacteria</taxon>
        <taxon>Pseudomonadati</taxon>
        <taxon>Campylobacterota</taxon>
        <taxon>Epsilonproteobacteria</taxon>
        <taxon>Campylobacterales</taxon>
        <taxon>Arcobacteraceae</taxon>
        <taxon>Arcobacter</taxon>
    </lineage>
</organism>
<accession>A0AAE7B5J0</accession>
<keyword evidence="9 11" id="KW-0411">Iron-sulfur</keyword>
<dbReference type="InterPro" id="IPR009051">
    <property type="entry name" value="Helical_ferredxn"/>
</dbReference>
<proteinExistence type="inferred from homology"/>
<evidence type="ECO:0000313" key="14">
    <source>
        <dbReference type="EMBL" id="QKF65699.1"/>
    </source>
</evidence>
<evidence type="ECO:0000256" key="9">
    <source>
        <dbReference type="ARBA" id="ARBA00023014"/>
    </source>
</evidence>
<comment type="cofactor">
    <cofactor evidence="11">
        <name>[4Fe-4S] cluster</name>
        <dbReference type="ChEBI" id="CHEBI:49883"/>
    </cofactor>
    <text evidence="11">Binds 1 [4Fe-4S] cluster.</text>
</comment>
<comment type="cofactor">
    <cofactor evidence="11">
        <name>[2Fe-2S] cluster</name>
        <dbReference type="ChEBI" id="CHEBI:190135"/>
    </cofactor>
    <text evidence="11">Binds 1 [2Fe-2S] cluster.</text>
</comment>
<feature type="domain" description="4Fe-4S ferredoxin-type" evidence="13">
    <location>
        <begin position="122"/>
        <end position="154"/>
    </location>
</feature>
<dbReference type="EMBL" id="CP053840">
    <property type="protein sequence ID" value="QKF65699.1"/>
    <property type="molecule type" value="Genomic_DNA"/>
</dbReference>
<keyword evidence="3 11" id="KW-0004">4Fe-4S</keyword>
<evidence type="ECO:0000256" key="4">
    <source>
        <dbReference type="ARBA" id="ARBA00022532"/>
    </source>
</evidence>
<evidence type="ECO:0000256" key="11">
    <source>
        <dbReference type="RuleBase" id="RU361237"/>
    </source>
</evidence>
<evidence type="ECO:0000256" key="5">
    <source>
        <dbReference type="ARBA" id="ARBA00022714"/>
    </source>
</evidence>
<dbReference type="InterPro" id="IPR004489">
    <property type="entry name" value="Succ_DH/fum_Rdtase_Fe-S"/>
</dbReference>
<dbReference type="SUPFAM" id="SSF46548">
    <property type="entry name" value="alpha-helical ferredoxin"/>
    <property type="match status" value="1"/>
</dbReference>
<dbReference type="Gene3D" id="3.10.20.30">
    <property type="match status" value="1"/>
</dbReference>
<dbReference type="InterPro" id="IPR050573">
    <property type="entry name" value="SDH/FRD_Iron-Sulfur"/>
</dbReference>
<evidence type="ECO:0000313" key="15">
    <source>
        <dbReference type="Proteomes" id="UP000503482"/>
    </source>
</evidence>
<keyword evidence="6 11" id="KW-0479">Metal-binding</keyword>
<sequence>MKISIKRFNSEISEPNYISEYEVNNSNLLQALIEIKTKEDNSLTFRCGCKSGVCGSCAIRVNGIEKLACKTFIKENDFIEPIKNLNIIKDLIVNVSHETILIKKTKISLDENENLSEISQEDIKKIDSQSNCILCNSCYSSCPVYDANKEFLGPFALTRALRYLNDKKLLNKATILDSIQSSGIWDCTLCSACTLVCPQSIDPKADIMQLQNISVQNGYTNPYEQSFDFNESFEDDFGGFNPNGF</sequence>
<dbReference type="AlphaFoldDB" id="A0AAE7B5J0"/>